<keyword evidence="2" id="KW-1185">Reference proteome</keyword>
<dbReference type="Proteomes" id="UP001163603">
    <property type="component" value="Chromosome 14"/>
</dbReference>
<organism evidence="1 2">
    <name type="scientific">Pistacia integerrima</name>
    <dbReference type="NCBI Taxonomy" id="434235"/>
    <lineage>
        <taxon>Eukaryota</taxon>
        <taxon>Viridiplantae</taxon>
        <taxon>Streptophyta</taxon>
        <taxon>Embryophyta</taxon>
        <taxon>Tracheophyta</taxon>
        <taxon>Spermatophyta</taxon>
        <taxon>Magnoliopsida</taxon>
        <taxon>eudicotyledons</taxon>
        <taxon>Gunneridae</taxon>
        <taxon>Pentapetalae</taxon>
        <taxon>rosids</taxon>
        <taxon>malvids</taxon>
        <taxon>Sapindales</taxon>
        <taxon>Anacardiaceae</taxon>
        <taxon>Pistacia</taxon>
    </lineage>
</organism>
<name>A0ACC0X8D1_9ROSI</name>
<dbReference type="EMBL" id="CM047749">
    <property type="protein sequence ID" value="KAJ0011097.1"/>
    <property type="molecule type" value="Genomic_DNA"/>
</dbReference>
<evidence type="ECO:0000313" key="1">
    <source>
        <dbReference type="EMBL" id="KAJ0011097.1"/>
    </source>
</evidence>
<evidence type="ECO:0000313" key="2">
    <source>
        <dbReference type="Proteomes" id="UP001163603"/>
    </source>
</evidence>
<accession>A0ACC0X8D1</accession>
<gene>
    <name evidence="1" type="ORF">Pint_33152</name>
</gene>
<proteinExistence type="predicted"/>
<protein>
    <submittedName>
        <fullName evidence="1">Uncharacterized protein</fullName>
    </submittedName>
</protein>
<sequence>MSSDGEDGRDRSRSPPLRKFRDVGEENPRSAKAPKEKKVDDSNSKACRAKMGKDRMGWDHERVECIGLSDQRNSRLSDKMGSKVIVDFTCTEEARHALKEWVSSDVERPLKNGYRESGSGFYDIPLELWSAIGLSYIASMVGKPLGIDRITEDSCGDSLGRMGSARILVERPSQCGRCRVFGHTDELCPYQPRTLERGNTGGSVRNEEKENDVFIKVSRGGKGNKHIGRKEKATVISRSQSDFRTNKVIHQGGDKSSSTLRIVQKDGNHTVGPVKLSKLRQGIRTGCWNIRGLNQSIKQEEVGVFIKEKKLALCSLLETRVASVNTNIVGMTDQVVNCVVRELWDGNEFLASFVYVVNDLVGRKELWDNLRNHKYVVGNSLWIVMGDFNATHYLNESLGGLNIITTTMKEFKDCVDEIEIEDISQEVSKLESLKPVLRDLNRKQGNLSYRVEILRKEVEVIQSALD</sequence>
<comment type="caution">
    <text evidence="1">The sequence shown here is derived from an EMBL/GenBank/DDBJ whole genome shotgun (WGS) entry which is preliminary data.</text>
</comment>
<reference evidence="2" key="1">
    <citation type="journal article" date="2023" name="G3 (Bethesda)">
        <title>Genome assembly and association tests identify interacting loci associated with vigor, precocity, and sex in interspecific pistachio rootstocks.</title>
        <authorList>
            <person name="Palmer W."/>
            <person name="Jacygrad E."/>
            <person name="Sagayaradj S."/>
            <person name="Cavanaugh K."/>
            <person name="Han R."/>
            <person name="Bertier L."/>
            <person name="Beede B."/>
            <person name="Kafkas S."/>
            <person name="Golino D."/>
            <person name="Preece J."/>
            <person name="Michelmore R."/>
        </authorList>
    </citation>
    <scope>NUCLEOTIDE SEQUENCE [LARGE SCALE GENOMIC DNA]</scope>
</reference>